<dbReference type="InterPro" id="IPR000326">
    <property type="entry name" value="PAP2/HPO"/>
</dbReference>
<dbReference type="STRING" id="489703.SAMN04488038_10678"/>
<dbReference type="EMBL" id="FOFS01000006">
    <property type="protein sequence ID" value="SEQ40707.1"/>
    <property type="molecule type" value="Genomic_DNA"/>
</dbReference>
<dbReference type="OrthoDB" id="9813524at2"/>
<keyword evidence="1" id="KW-0812">Transmembrane</keyword>
<evidence type="ECO:0000256" key="1">
    <source>
        <dbReference type="SAM" id="Phobius"/>
    </source>
</evidence>
<organism evidence="3 4">
    <name type="scientific">Solimonas aquatica</name>
    <dbReference type="NCBI Taxonomy" id="489703"/>
    <lineage>
        <taxon>Bacteria</taxon>
        <taxon>Pseudomonadati</taxon>
        <taxon>Pseudomonadota</taxon>
        <taxon>Gammaproteobacteria</taxon>
        <taxon>Nevskiales</taxon>
        <taxon>Nevskiaceae</taxon>
        <taxon>Solimonas</taxon>
    </lineage>
</organism>
<feature type="transmembrane region" description="Helical" evidence="1">
    <location>
        <begin position="82"/>
        <end position="100"/>
    </location>
</feature>
<dbReference type="SUPFAM" id="SSF48317">
    <property type="entry name" value="Acid phosphatase/Vanadium-dependent haloperoxidase"/>
    <property type="match status" value="1"/>
</dbReference>
<keyword evidence="1" id="KW-1133">Transmembrane helix</keyword>
<dbReference type="Proteomes" id="UP000199233">
    <property type="component" value="Unassembled WGS sequence"/>
</dbReference>
<dbReference type="InterPro" id="IPR036938">
    <property type="entry name" value="PAP2/HPO_sf"/>
</dbReference>
<sequence>MPQLIAGLLLLLLFALFPQLDVALSSIGYRAGEGFVWAQAPAVLLIYRAVNVLAPLLIAGLLLALLAGSLRPSLRPLRARAGFLLLVLALGPGLIAHPLLKDHWGRPRPVETQVFGGTQPLVPAAVPSRYCDKNCSFVSGHAVMGFYLLAFGYAWPRQRRRWHWLGIAAGVSIGAVRMLQGKHFASDVLGSYLVVLGTCLMVSALWRRWRWPALD</sequence>
<gene>
    <name evidence="3" type="ORF">SAMN04488038_10678</name>
</gene>
<feature type="domain" description="Phosphatidic acid phosphatase type 2/haloperoxidase" evidence="2">
    <location>
        <begin position="81"/>
        <end position="203"/>
    </location>
</feature>
<feature type="transmembrane region" description="Helical" evidence="1">
    <location>
        <begin position="49"/>
        <end position="70"/>
    </location>
</feature>
<name>A0A1H9FS48_9GAMM</name>
<reference evidence="3 4" key="1">
    <citation type="submission" date="2016-10" db="EMBL/GenBank/DDBJ databases">
        <authorList>
            <person name="de Groot N.N."/>
        </authorList>
    </citation>
    <scope>NUCLEOTIDE SEQUENCE [LARGE SCALE GENOMIC DNA]</scope>
    <source>
        <strain evidence="3 4">DSM 25927</strain>
    </source>
</reference>
<evidence type="ECO:0000259" key="2">
    <source>
        <dbReference type="SMART" id="SM00014"/>
    </source>
</evidence>
<proteinExistence type="predicted"/>
<dbReference type="SMART" id="SM00014">
    <property type="entry name" value="acidPPc"/>
    <property type="match status" value="1"/>
</dbReference>
<evidence type="ECO:0000313" key="4">
    <source>
        <dbReference type="Proteomes" id="UP000199233"/>
    </source>
</evidence>
<dbReference type="RefSeq" id="WP_093284784.1">
    <property type="nucleotide sequence ID" value="NZ_FOFS01000006.1"/>
</dbReference>
<dbReference type="AlphaFoldDB" id="A0A1H9FS48"/>
<feature type="transmembrane region" description="Helical" evidence="1">
    <location>
        <begin position="137"/>
        <end position="155"/>
    </location>
</feature>
<feature type="transmembrane region" description="Helical" evidence="1">
    <location>
        <begin position="162"/>
        <end position="179"/>
    </location>
</feature>
<feature type="transmembrane region" description="Helical" evidence="1">
    <location>
        <begin position="185"/>
        <end position="206"/>
    </location>
</feature>
<dbReference type="CDD" id="cd03396">
    <property type="entry name" value="PAP2_like_6"/>
    <property type="match status" value="1"/>
</dbReference>
<keyword evidence="4" id="KW-1185">Reference proteome</keyword>
<protein>
    <submittedName>
        <fullName evidence="3">Membrane-associated enzyme, PAP2 (Acid phosphatase) superfamily</fullName>
    </submittedName>
</protein>
<dbReference type="Pfam" id="PF01569">
    <property type="entry name" value="PAP2"/>
    <property type="match status" value="1"/>
</dbReference>
<keyword evidence="1" id="KW-0472">Membrane</keyword>
<accession>A0A1H9FS48</accession>
<evidence type="ECO:0000313" key="3">
    <source>
        <dbReference type="EMBL" id="SEQ40707.1"/>
    </source>
</evidence>
<dbReference type="Gene3D" id="1.20.144.10">
    <property type="entry name" value="Phosphatidic acid phosphatase type 2/haloperoxidase"/>
    <property type="match status" value="1"/>
</dbReference>